<keyword evidence="2" id="KW-1185">Reference proteome</keyword>
<dbReference type="AlphaFoldDB" id="A0A9E8LVN7"/>
<accession>A0A9E8LVN7</accession>
<sequence length="79" mass="9054">MFNDMVEFCMSNLARGSYEALEQLEQDPNLDIIEYSCLSHCTLCERSLFALVNGEVVKGDTPEELVKKIYKHLEENPIV</sequence>
<reference evidence="1" key="1">
    <citation type="submission" date="2022-09" db="EMBL/GenBank/DDBJ databases">
        <title>Complete Genomes of Fervidibacillus albus and Fervidibacillus halotolerans isolated from tidal flat sediments.</title>
        <authorList>
            <person name="Kwon K.K."/>
            <person name="Yang S.-H."/>
            <person name="Park M.J."/>
            <person name="Oh H.-M."/>
        </authorList>
    </citation>
    <scope>NUCLEOTIDE SEQUENCE</scope>
    <source>
        <strain evidence="1">MEBiC13591</strain>
    </source>
</reference>
<evidence type="ECO:0000313" key="2">
    <source>
        <dbReference type="Proteomes" id="UP001164718"/>
    </source>
</evidence>
<evidence type="ECO:0000313" key="1">
    <source>
        <dbReference type="EMBL" id="WAA09956.1"/>
    </source>
</evidence>
<dbReference type="KEGG" id="faf:OE104_00850"/>
<protein>
    <submittedName>
        <fullName evidence="1">YuzB family protein</fullName>
    </submittedName>
</protein>
<dbReference type="RefSeq" id="WP_275417739.1">
    <property type="nucleotide sequence ID" value="NZ_CP106878.1"/>
</dbReference>
<dbReference type="EMBL" id="CP106878">
    <property type="protein sequence ID" value="WAA09956.1"/>
    <property type="molecule type" value="Genomic_DNA"/>
</dbReference>
<dbReference type="NCBIfam" id="NF010190">
    <property type="entry name" value="PRK13669.1"/>
    <property type="match status" value="1"/>
</dbReference>
<organism evidence="1 2">
    <name type="scientific">Fervidibacillus albus</name>
    <dbReference type="NCBI Taxonomy" id="2980026"/>
    <lineage>
        <taxon>Bacteria</taxon>
        <taxon>Bacillati</taxon>
        <taxon>Bacillota</taxon>
        <taxon>Bacilli</taxon>
        <taxon>Bacillales</taxon>
        <taxon>Bacillaceae</taxon>
        <taxon>Fervidibacillus</taxon>
    </lineage>
</organism>
<gene>
    <name evidence="1" type="ORF">OE104_00850</name>
</gene>
<name>A0A9E8LVN7_9BACI</name>
<proteinExistence type="predicted"/>
<dbReference type="Pfam" id="PF07293">
    <property type="entry name" value="DUF1450"/>
    <property type="match status" value="1"/>
</dbReference>
<dbReference type="InterPro" id="IPR009910">
    <property type="entry name" value="DUF1450"/>
</dbReference>
<dbReference type="Proteomes" id="UP001164718">
    <property type="component" value="Chromosome"/>
</dbReference>